<dbReference type="Proteomes" id="UP000271241">
    <property type="component" value="Unassembled WGS sequence"/>
</dbReference>
<organism evidence="7 8">
    <name type="scientific">Thamnocephalis sphaerospora</name>
    <dbReference type="NCBI Taxonomy" id="78915"/>
    <lineage>
        <taxon>Eukaryota</taxon>
        <taxon>Fungi</taxon>
        <taxon>Fungi incertae sedis</taxon>
        <taxon>Zoopagomycota</taxon>
        <taxon>Zoopagomycotina</taxon>
        <taxon>Zoopagomycetes</taxon>
        <taxon>Zoopagales</taxon>
        <taxon>Sigmoideomycetaceae</taxon>
        <taxon>Thamnocephalis</taxon>
    </lineage>
</organism>
<sequence>MRPVKTTAAFDKAKCALLFPGQGAQRVGMGKDIYEIFPSALAVFQEADEALQMHLRDLIFDGPQETLTLTENAQPAILVTSIAFLRVLEKEFGFSVKDRAAFALGHSLGEYTALVATGSLSLRDAVRLVRARGLAMSKTVHEDICSPTSMSALVVRRGKLDELEQAITERVQPQLAAGELAELANINSSFQAVISGTTSGVYKAAHMLQEWRLAARAVDLPVSAPFHCSLMKPAAAALDPALKKVAFKTPVVDVISNVTARPHGKAEEISPLLLQQVTARVQWYRSVEYCKTAGNTRHWLAFGPGRVLANLMRKEHPLDPLKHVDSVQEIEATARALGL</sequence>
<reference evidence="8" key="1">
    <citation type="journal article" date="2018" name="Nat. Microbiol.">
        <title>Leveraging single-cell genomics to expand the fungal tree of life.</title>
        <authorList>
            <person name="Ahrendt S.R."/>
            <person name="Quandt C.A."/>
            <person name="Ciobanu D."/>
            <person name="Clum A."/>
            <person name="Salamov A."/>
            <person name="Andreopoulos B."/>
            <person name="Cheng J.F."/>
            <person name="Woyke T."/>
            <person name="Pelin A."/>
            <person name="Henrissat B."/>
            <person name="Reynolds N.K."/>
            <person name="Benny G.L."/>
            <person name="Smith M.E."/>
            <person name="James T.Y."/>
            <person name="Grigoriev I.V."/>
        </authorList>
    </citation>
    <scope>NUCLEOTIDE SEQUENCE [LARGE SCALE GENOMIC DNA]</scope>
    <source>
        <strain evidence="8">RSA 1356</strain>
    </source>
</reference>
<dbReference type="InterPro" id="IPR016035">
    <property type="entry name" value="Acyl_Trfase/lysoPLipase"/>
</dbReference>
<gene>
    <name evidence="7" type="ORF">THASP1DRAFT_27814</name>
</gene>
<dbReference type="STRING" id="78915.A0A4P9XVU0"/>
<dbReference type="InterPro" id="IPR001227">
    <property type="entry name" value="Ac_transferase_dom_sf"/>
</dbReference>
<dbReference type="GO" id="GO:0005739">
    <property type="term" value="C:mitochondrion"/>
    <property type="evidence" value="ECO:0007669"/>
    <property type="project" value="TreeGrafter"/>
</dbReference>
<dbReference type="SUPFAM" id="SSF52151">
    <property type="entry name" value="FabD/lysophospholipase-like"/>
    <property type="match status" value="1"/>
</dbReference>
<dbReference type="Gene3D" id="3.40.366.10">
    <property type="entry name" value="Malonyl-Coenzyme A Acyl Carrier Protein, domain 2"/>
    <property type="match status" value="1"/>
</dbReference>
<evidence type="ECO:0000256" key="2">
    <source>
        <dbReference type="ARBA" id="ARBA00013258"/>
    </source>
</evidence>
<dbReference type="InterPro" id="IPR050858">
    <property type="entry name" value="Mal-CoA-ACP_Trans/PKS_FabD"/>
</dbReference>
<dbReference type="Pfam" id="PF00698">
    <property type="entry name" value="Acyl_transf_1"/>
    <property type="match status" value="1"/>
</dbReference>
<accession>A0A4P9XVU0</accession>
<protein>
    <recommendedName>
        <fullName evidence="2">[acyl-carrier-protein] S-malonyltransferase</fullName>
        <ecNumber evidence="2">2.3.1.39</ecNumber>
    </recommendedName>
</protein>
<dbReference type="AlphaFoldDB" id="A0A4P9XVU0"/>
<dbReference type="InterPro" id="IPR014043">
    <property type="entry name" value="Acyl_transferase_dom"/>
</dbReference>
<name>A0A4P9XVU0_9FUNG</name>
<evidence type="ECO:0000256" key="3">
    <source>
        <dbReference type="ARBA" id="ARBA00022679"/>
    </source>
</evidence>
<dbReference type="GO" id="GO:0016787">
    <property type="term" value="F:hydrolase activity"/>
    <property type="evidence" value="ECO:0007669"/>
    <property type="project" value="UniProtKB-KW"/>
</dbReference>
<dbReference type="EC" id="2.3.1.39" evidence="2"/>
<feature type="domain" description="Malonyl-CoA:ACP transacylase (MAT)" evidence="6">
    <location>
        <begin position="18"/>
        <end position="337"/>
    </location>
</feature>
<dbReference type="Gene3D" id="3.30.70.250">
    <property type="entry name" value="Malonyl-CoA ACP transacylase, ACP-binding"/>
    <property type="match status" value="1"/>
</dbReference>
<evidence type="ECO:0000256" key="4">
    <source>
        <dbReference type="ARBA" id="ARBA00023315"/>
    </source>
</evidence>
<evidence type="ECO:0000256" key="5">
    <source>
        <dbReference type="ARBA" id="ARBA00048462"/>
    </source>
</evidence>
<dbReference type="PANTHER" id="PTHR42681">
    <property type="entry name" value="MALONYL-COA-ACYL CARRIER PROTEIN TRANSACYLASE, MITOCHONDRIAL"/>
    <property type="match status" value="1"/>
</dbReference>
<evidence type="ECO:0000256" key="1">
    <source>
        <dbReference type="ARBA" id="ARBA00008217"/>
    </source>
</evidence>
<keyword evidence="3 7" id="KW-0808">Transferase</keyword>
<evidence type="ECO:0000259" key="6">
    <source>
        <dbReference type="SMART" id="SM00827"/>
    </source>
</evidence>
<dbReference type="SMART" id="SM00827">
    <property type="entry name" value="PKS_AT"/>
    <property type="match status" value="1"/>
</dbReference>
<evidence type="ECO:0000313" key="8">
    <source>
        <dbReference type="Proteomes" id="UP000271241"/>
    </source>
</evidence>
<dbReference type="GO" id="GO:0004314">
    <property type="term" value="F:[acyl-carrier-protein] S-malonyltransferase activity"/>
    <property type="evidence" value="ECO:0007669"/>
    <property type="project" value="UniProtKB-EC"/>
</dbReference>
<dbReference type="OrthoDB" id="541883at2759"/>
<dbReference type="PANTHER" id="PTHR42681:SF1">
    <property type="entry name" value="MALONYL-COA-ACYL CARRIER PROTEIN TRANSACYLASE, MITOCHONDRIAL"/>
    <property type="match status" value="1"/>
</dbReference>
<proteinExistence type="inferred from homology"/>
<comment type="catalytic activity">
    <reaction evidence="5">
        <text>holo-[ACP] + malonyl-CoA = malonyl-[ACP] + CoA</text>
        <dbReference type="Rhea" id="RHEA:41792"/>
        <dbReference type="Rhea" id="RHEA-COMP:9623"/>
        <dbReference type="Rhea" id="RHEA-COMP:9685"/>
        <dbReference type="ChEBI" id="CHEBI:57287"/>
        <dbReference type="ChEBI" id="CHEBI:57384"/>
        <dbReference type="ChEBI" id="CHEBI:64479"/>
        <dbReference type="ChEBI" id="CHEBI:78449"/>
        <dbReference type="EC" id="2.3.1.39"/>
    </reaction>
</comment>
<evidence type="ECO:0000313" key="7">
    <source>
        <dbReference type="EMBL" id="RKP10405.1"/>
    </source>
</evidence>
<comment type="similarity">
    <text evidence="1">Belongs to the FabD family.</text>
</comment>
<dbReference type="GO" id="GO:0006633">
    <property type="term" value="P:fatty acid biosynthetic process"/>
    <property type="evidence" value="ECO:0007669"/>
    <property type="project" value="TreeGrafter"/>
</dbReference>
<keyword evidence="7" id="KW-0378">Hydrolase</keyword>
<keyword evidence="4" id="KW-0012">Acyltransferase</keyword>
<keyword evidence="8" id="KW-1185">Reference proteome</keyword>
<dbReference type="PIRSF" id="PIRSF000446">
    <property type="entry name" value="Mct"/>
    <property type="match status" value="1"/>
</dbReference>
<dbReference type="InterPro" id="IPR024925">
    <property type="entry name" value="Malonyl_CoA-ACP_transAc"/>
</dbReference>
<dbReference type="EMBL" id="KZ992454">
    <property type="protein sequence ID" value="RKP10405.1"/>
    <property type="molecule type" value="Genomic_DNA"/>
</dbReference>